<dbReference type="SUPFAM" id="SSF89550">
    <property type="entry name" value="PHP domain-like"/>
    <property type="match status" value="1"/>
</dbReference>
<feature type="region of interest" description="Disordered" evidence="4">
    <location>
        <begin position="265"/>
        <end position="303"/>
    </location>
</feature>
<gene>
    <name evidence="5" type="ORF">B7P43_G10215</name>
</gene>
<accession>A0A2J7QYV2</accession>
<protein>
    <submittedName>
        <fullName evidence="5">Ribonuclease P protein subunit p30</fullName>
    </submittedName>
</protein>
<keyword evidence="6" id="KW-1185">Reference proteome</keyword>
<evidence type="ECO:0000256" key="1">
    <source>
        <dbReference type="ARBA" id="ARBA00004123"/>
    </source>
</evidence>
<dbReference type="GO" id="GO:0005655">
    <property type="term" value="C:nucleolar ribonuclease P complex"/>
    <property type="evidence" value="ECO:0007669"/>
    <property type="project" value="TreeGrafter"/>
</dbReference>
<evidence type="ECO:0000256" key="2">
    <source>
        <dbReference type="ARBA" id="ARBA00007331"/>
    </source>
</evidence>
<comment type="subcellular location">
    <subcellularLocation>
        <location evidence="1">Nucleus</location>
    </subcellularLocation>
</comment>
<reference evidence="5 6" key="1">
    <citation type="submission" date="2017-12" db="EMBL/GenBank/DDBJ databases">
        <title>Hemimetabolous genomes reveal molecular basis of termite eusociality.</title>
        <authorList>
            <person name="Harrison M.C."/>
            <person name="Jongepier E."/>
            <person name="Robertson H.M."/>
            <person name="Arning N."/>
            <person name="Bitard-Feildel T."/>
            <person name="Chao H."/>
            <person name="Childers C.P."/>
            <person name="Dinh H."/>
            <person name="Doddapaneni H."/>
            <person name="Dugan S."/>
            <person name="Gowin J."/>
            <person name="Greiner C."/>
            <person name="Han Y."/>
            <person name="Hu H."/>
            <person name="Hughes D.S.T."/>
            <person name="Huylmans A.-K."/>
            <person name="Kemena C."/>
            <person name="Kremer L.P.M."/>
            <person name="Lee S.L."/>
            <person name="Lopez-Ezquerra A."/>
            <person name="Mallet L."/>
            <person name="Monroy-Kuhn J.M."/>
            <person name="Moser A."/>
            <person name="Murali S.C."/>
            <person name="Muzny D.M."/>
            <person name="Otani S."/>
            <person name="Piulachs M.-D."/>
            <person name="Poelchau M."/>
            <person name="Qu J."/>
            <person name="Schaub F."/>
            <person name="Wada-Katsumata A."/>
            <person name="Worley K.C."/>
            <person name="Xie Q."/>
            <person name="Ylla G."/>
            <person name="Poulsen M."/>
            <person name="Gibbs R.A."/>
            <person name="Schal C."/>
            <person name="Richards S."/>
            <person name="Belles X."/>
            <person name="Korb J."/>
            <person name="Bornberg-Bauer E."/>
        </authorList>
    </citation>
    <scope>NUCLEOTIDE SEQUENCE [LARGE SCALE GENOMIC DNA]</scope>
    <source>
        <tissue evidence="5">Whole body</tissue>
    </source>
</reference>
<name>A0A2J7QYV2_9NEOP</name>
<dbReference type="Pfam" id="PF01876">
    <property type="entry name" value="RNase_P_p30"/>
    <property type="match status" value="1"/>
</dbReference>
<comment type="similarity">
    <text evidence="2">Belongs to the eukaryotic/archaeal RNase P protein component 3 family.</text>
</comment>
<evidence type="ECO:0000313" key="5">
    <source>
        <dbReference type="EMBL" id="PNF33762.1"/>
    </source>
</evidence>
<dbReference type="STRING" id="105785.A0A2J7QYV2"/>
<dbReference type="GO" id="GO:0003723">
    <property type="term" value="F:RNA binding"/>
    <property type="evidence" value="ECO:0007669"/>
    <property type="project" value="TreeGrafter"/>
</dbReference>
<comment type="caution">
    <text evidence="5">The sequence shown here is derived from an EMBL/GenBank/DDBJ whole genome shotgun (WGS) entry which is preliminary data.</text>
</comment>
<dbReference type="GO" id="GO:0008033">
    <property type="term" value="P:tRNA processing"/>
    <property type="evidence" value="ECO:0007669"/>
    <property type="project" value="UniProtKB-KW"/>
</dbReference>
<dbReference type="InterPro" id="IPR016195">
    <property type="entry name" value="Pol/histidinol_Pase-like"/>
</dbReference>
<evidence type="ECO:0000256" key="3">
    <source>
        <dbReference type="ARBA" id="ARBA00022694"/>
    </source>
</evidence>
<feature type="compositionally biased region" description="Acidic residues" evidence="4">
    <location>
        <begin position="271"/>
        <end position="280"/>
    </location>
</feature>
<dbReference type="Proteomes" id="UP000235965">
    <property type="component" value="Unassembled WGS sequence"/>
</dbReference>
<dbReference type="Gene3D" id="3.20.20.140">
    <property type="entry name" value="Metal-dependent hydrolases"/>
    <property type="match status" value="1"/>
</dbReference>
<dbReference type="FunCoup" id="A0A2J7QYV2">
    <property type="interactions" value="1117"/>
</dbReference>
<proteinExistence type="inferred from homology"/>
<dbReference type="AlphaFoldDB" id="A0A2J7QYV2"/>
<evidence type="ECO:0000256" key="4">
    <source>
        <dbReference type="SAM" id="MobiDB-lite"/>
    </source>
</evidence>
<dbReference type="InterPro" id="IPR002738">
    <property type="entry name" value="RNase_P_p30"/>
</dbReference>
<dbReference type="OrthoDB" id="17948at2759"/>
<evidence type="ECO:0000313" key="6">
    <source>
        <dbReference type="Proteomes" id="UP000235965"/>
    </source>
</evidence>
<keyword evidence="3" id="KW-0819">tRNA processing</keyword>
<dbReference type="PANTHER" id="PTHR13031">
    <property type="entry name" value="RIBONUCLEASE P SUBUNIT P30"/>
    <property type="match status" value="1"/>
</dbReference>
<sequence length="303" mass="33575">MKVISVRGFCDFNVANGENKTLVKDTCQALLDLGYRAVAINSICSGSVFDSKKKKKKGELPEKGDMIPPPSNQGIIREFEGKLDIFERLTVSLSSQLEAHKLNQSANAKMYNILAVIPTNQVAFQYACSAMDVDLITFDPDDTGLVRCNRKMYNLAVDRGLSFEIMYTPAVRDSTARKNIIQLAHLYHGFGKSKNIVISSGAASPFHVRGPYDVINLGLLFGLSEEQSKGAITTACRFLLIKAAGRRLGKTIVIANKDINEHNELDKDDTLENDEVDQELEQPVQKKFRQDSSENSIAPRIDT</sequence>
<dbReference type="EMBL" id="NEVH01009082">
    <property type="protein sequence ID" value="PNF33762.1"/>
    <property type="molecule type" value="Genomic_DNA"/>
</dbReference>
<dbReference type="PANTHER" id="PTHR13031:SF0">
    <property type="entry name" value="RIBONUCLEASE P PROTEIN SUBUNIT P30"/>
    <property type="match status" value="1"/>
</dbReference>
<organism evidence="5 6">
    <name type="scientific">Cryptotermes secundus</name>
    <dbReference type="NCBI Taxonomy" id="105785"/>
    <lineage>
        <taxon>Eukaryota</taxon>
        <taxon>Metazoa</taxon>
        <taxon>Ecdysozoa</taxon>
        <taxon>Arthropoda</taxon>
        <taxon>Hexapoda</taxon>
        <taxon>Insecta</taxon>
        <taxon>Pterygota</taxon>
        <taxon>Neoptera</taxon>
        <taxon>Polyneoptera</taxon>
        <taxon>Dictyoptera</taxon>
        <taxon>Blattodea</taxon>
        <taxon>Blattoidea</taxon>
        <taxon>Termitoidae</taxon>
        <taxon>Kalotermitidae</taxon>
        <taxon>Cryptotermitinae</taxon>
        <taxon>Cryptotermes</taxon>
    </lineage>
</organism>
<dbReference type="InParanoid" id="A0A2J7QYV2"/>